<dbReference type="InterPro" id="IPR013783">
    <property type="entry name" value="Ig-like_fold"/>
</dbReference>
<dbReference type="Proteomes" id="UP000694395">
    <property type="component" value="Chromosome 10"/>
</dbReference>
<evidence type="ECO:0000256" key="1">
    <source>
        <dbReference type="SAM" id="MobiDB-lite"/>
    </source>
</evidence>
<organism evidence="3 4">
    <name type="scientific">Oncorhynchus mykiss</name>
    <name type="common">Rainbow trout</name>
    <name type="synonym">Salmo gairdneri</name>
    <dbReference type="NCBI Taxonomy" id="8022"/>
    <lineage>
        <taxon>Eukaryota</taxon>
        <taxon>Metazoa</taxon>
        <taxon>Chordata</taxon>
        <taxon>Craniata</taxon>
        <taxon>Vertebrata</taxon>
        <taxon>Euteleostomi</taxon>
        <taxon>Actinopterygii</taxon>
        <taxon>Neopterygii</taxon>
        <taxon>Teleostei</taxon>
        <taxon>Protacanthopterygii</taxon>
        <taxon>Salmoniformes</taxon>
        <taxon>Salmonidae</taxon>
        <taxon>Salmoninae</taxon>
        <taxon>Oncorhynchus</taxon>
    </lineage>
</organism>
<gene>
    <name evidence="3" type="primary">LOC110533153</name>
</gene>
<sequence>MGIICVMSSELMAIMDDMISHTCVFSKASVSTGCSDVEGDDVITDRVDSCTTVDGVVISSLYLQRERQDKIPSCTHLNSSSFRAMNHLFGWTRLMLLCFVIDALCASQQTVNSETQEVKGIVGKSLSFPERVFKTGYVRYGEDTTATVINGQSHIDSDERFKNRLHWDNVTGLFSLSDLQIEDAGVYSVENKDGEKRIPKFNLILYYVVSKPQVRECDSSSCSVVCFVDNEKEVTLTLYRGEDILNQTSSPDLTTDLSLRLEVEGKNYNSTYSCVASNPVSNETVLVPKCCSEDGHPKETDMNERTRGTLIIAVFCVVVASGLVGLAINRKKRGNEHSQDSSEGVQVDNEYATITYIKQTDNQEERRDIPELESHRDNSAMVSVYDSLQLHRMAASGDVDTA</sequence>
<protein>
    <recommendedName>
        <fullName evidence="5">Ig-like domain-containing protein</fullName>
    </recommendedName>
</protein>
<keyword evidence="2" id="KW-0812">Transmembrane</keyword>
<reference evidence="3" key="3">
    <citation type="submission" date="2025-09" db="UniProtKB">
        <authorList>
            <consortium name="Ensembl"/>
        </authorList>
    </citation>
    <scope>IDENTIFICATION</scope>
</reference>
<dbReference type="AlphaFoldDB" id="A0A8C7P6C9"/>
<evidence type="ECO:0000256" key="2">
    <source>
        <dbReference type="SAM" id="Phobius"/>
    </source>
</evidence>
<dbReference type="KEGG" id="omy:110533153"/>
<name>A0A8C7P6C9_ONCMY</name>
<dbReference type="GeneID" id="110533153"/>
<dbReference type="RefSeq" id="XP_036789324.1">
    <property type="nucleotide sequence ID" value="XM_036933429.1"/>
</dbReference>
<evidence type="ECO:0000313" key="3">
    <source>
        <dbReference type="Ensembl" id="ENSOMYP00000018155.2"/>
    </source>
</evidence>
<dbReference type="OrthoDB" id="9835793at2759"/>
<dbReference type="Gene3D" id="2.60.40.10">
    <property type="entry name" value="Immunoglobulins"/>
    <property type="match status" value="2"/>
</dbReference>
<dbReference type="PANTHER" id="PTHR21063:SF4">
    <property type="entry name" value="CD48 ANTIGEN-RELATED"/>
    <property type="match status" value="1"/>
</dbReference>
<dbReference type="InterPro" id="IPR036179">
    <property type="entry name" value="Ig-like_dom_sf"/>
</dbReference>
<keyword evidence="4" id="KW-1185">Reference proteome</keyword>
<dbReference type="PANTHER" id="PTHR21063">
    <property type="entry name" value="LFA-3"/>
    <property type="match status" value="1"/>
</dbReference>
<keyword evidence="2" id="KW-1133">Transmembrane helix</keyword>
<evidence type="ECO:0008006" key="5">
    <source>
        <dbReference type="Google" id="ProtNLM"/>
    </source>
</evidence>
<feature type="compositionally biased region" description="Basic and acidic residues" evidence="1">
    <location>
        <begin position="361"/>
        <end position="378"/>
    </location>
</feature>
<feature type="region of interest" description="Disordered" evidence="1">
    <location>
        <begin position="359"/>
        <end position="380"/>
    </location>
</feature>
<evidence type="ECO:0000313" key="4">
    <source>
        <dbReference type="Proteomes" id="UP000694395"/>
    </source>
</evidence>
<dbReference type="GeneTree" id="ENSGT00980000198730"/>
<reference evidence="3" key="1">
    <citation type="submission" date="2020-07" db="EMBL/GenBank/DDBJ databases">
        <title>A long reads based de novo assembly of the rainbow trout Arlee double haploid line genome.</title>
        <authorList>
            <person name="Gao G."/>
            <person name="Palti Y."/>
        </authorList>
    </citation>
    <scope>NUCLEOTIDE SEQUENCE [LARGE SCALE GENOMIC DNA]</scope>
</reference>
<keyword evidence="2" id="KW-0472">Membrane</keyword>
<proteinExistence type="predicted"/>
<reference evidence="3" key="2">
    <citation type="submission" date="2025-08" db="UniProtKB">
        <authorList>
            <consortium name="Ensembl"/>
        </authorList>
    </citation>
    <scope>IDENTIFICATION</scope>
</reference>
<dbReference type="SUPFAM" id="SSF48726">
    <property type="entry name" value="Immunoglobulin"/>
    <property type="match status" value="1"/>
</dbReference>
<dbReference type="Ensembl" id="ENSOMYT00000019981.2">
    <property type="protein sequence ID" value="ENSOMYP00000018155.2"/>
    <property type="gene ID" value="ENSOMYG00000008860.2"/>
</dbReference>
<feature type="transmembrane region" description="Helical" evidence="2">
    <location>
        <begin position="308"/>
        <end position="328"/>
    </location>
</feature>
<accession>A0A8C7P6C9</accession>